<accession>A0A2I0UA53</accession>
<protein>
    <recommendedName>
        <fullName evidence="4">Reverse transcriptase domain-containing protein</fullName>
    </recommendedName>
</protein>
<name>A0A2I0UA53_LIMLA</name>
<reference evidence="3" key="2">
    <citation type="submission" date="2017-12" db="EMBL/GenBank/DDBJ databases">
        <title>Genome sequence of the Bar-tailed Godwit (Limosa lapponica baueri).</title>
        <authorList>
            <person name="Lima N.C.B."/>
            <person name="Parody-Merino A.M."/>
            <person name="Battley P.F."/>
            <person name="Fidler A.E."/>
            <person name="Prosdocimi F."/>
        </authorList>
    </citation>
    <scope>NUCLEOTIDE SEQUENCE [LARGE SCALE GENOMIC DNA]</scope>
</reference>
<dbReference type="OrthoDB" id="416454at2759"/>
<gene>
    <name evidence="2" type="ORF">llap_6777</name>
</gene>
<sequence>MLDNASFSEEIFPDIHSKPPLAQLEAVSSSPVACYLEEETNSRLATPSFQGVVESEKVFPQPPFLQAEQPQLSQSLLIRLVLQTPPQFRCPSLDTLQHLNFFLVARDPELDAILEVYTCLFNGGGVLEEVIAFQLKLVARLKLLLAYSATQVRSPGEDKLSPVDMELGLVSNQYHLTKPGLGTDYMSSYAGGLEGAVIFGEAYLAVAITLTLEEAPFGLADDHWGPQSLDKALIWPRVVKCQPSWVNLREDGDELLGLILAAQLPAALAVTVETAGDAAQTKGLKAVVPRVSGLQQVQISTSIWHSSTTTVTGRGSRRLEGANATPVFKKGKKKGPDKLTKCRLDNWAVRQTKIWLKDWAQRVVISHTKSSWRPVTSGGPQGSILGLVLFNIFINYLAGGMAFTLSNFAEGIGAIQRDLNGLKNCIETNLVKFNKGKYQVLHLGRYTPMHQYMLEADQLESSSTEKDLGGGPEGQQADNDPAMHLCGKGEQSSRMP</sequence>
<dbReference type="EMBL" id="KZ505948">
    <property type="protein sequence ID" value="PKU42927.1"/>
    <property type="molecule type" value="Genomic_DNA"/>
</dbReference>
<evidence type="ECO:0008006" key="4">
    <source>
        <dbReference type="Google" id="ProtNLM"/>
    </source>
</evidence>
<dbReference type="AlphaFoldDB" id="A0A2I0UA53"/>
<evidence type="ECO:0000313" key="2">
    <source>
        <dbReference type="EMBL" id="PKU42927.1"/>
    </source>
</evidence>
<dbReference type="PANTHER" id="PTHR33332">
    <property type="entry name" value="REVERSE TRANSCRIPTASE DOMAIN-CONTAINING PROTEIN"/>
    <property type="match status" value="1"/>
</dbReference>
<dbReference type="Proteomes" id="UP000233556">
    <property type="component" value="Unassembled WGS sequence"/>
</dbReference>
<keyword evidence="3" id="KW-1185">Reference proteome</keyword>
<proteinExistence type="predicted"/>
<organism evidence="2 3">
    <name type="scientific">Limosa lapponica baueri</name>
    <dbReference type="NCBI Taxonomy" id="1758121"/>
    <lineage>
        <taxon>Eukaryota</taxon>
        <taxon>Metazoa</taxon>
        <taxon>Chordata</taxon>
        <taxon>Craniata</taxon>
        <taxon>Vertebrata</taxon>
        <taxon>Euteleostomi</taxon>
        <taxon>Archelosauria</taxon>
        <taxon>Archosauria</taxon>
        <taxon>Dinosauria</taxon>
        <taxon>Saurischia</taxon>
        <taxon>Theropoda</taxon>
        <taxon>Coelurosauria</taxon>
        <taxon>Aves</taxon>
        <taxon>Neognathae</taxon>
        <taxon>Neoaves</taxon>
        <taxon>Charadriiformes</taxon>
        <taxon>Scolopacidae</taxon>
        <taxon>Limosa</taxon>
    </lineage>
</organism>
<feature type="region of interest" description="Disordered" evidence="1">
    <location>
        <begin position="459"/>
        <end position="496"/>
    </location>
</feature>
<evidence type="ECO:0000256" key="1">
    <source>
        <dbReference type="SAM" id="MobiDB-lite"/>
    </source>
</evidence>
<reference evidence="3" key="1">
    <citation type="submission" date="2017-11" db="EMBL/GenBank/DDBJ databases">
        <authorList>
            <person name="Lima N.C."/>
            <person name="Parody-Merino A.M."/>
            <person name="Battley P.F."/>
            <person name="Fidler A.E."/>
            <person name="Prosdocimi F."/>
        </authorList>
    </citation>
    <scope>NUCLEOTIDE SEQUENCE [LARGE SCALE GENOMIC DNA]</scope>
</reference>
<evidence type="ECO:0000313" key="3">
    <source>
        <dbReference type="Proteomes" id="UP000233556"/>
    </source>
</evidence>